<dbReference type="PANTHER" id="PTHR43201:SF5">
    <property type="entry name" value="MEDIUM-CHAIN ACYL-COA LIGASE ACSF2, MITOCHONDRIAL"/>
    <property type="match status" value="1"/>
</dbReference>
<evidence type="ECO:0000313" key="5">
    <source>
        <dbReference type="EMBL" id="ERK59488.1"/>
    </source>
</evidence>
<dbReference type="GO" id="GO:0006631">
    <property type="term" value="P:fatty acid metabolic process"/>
    <property type="evidence" value="ECO:0007669"/>
    <property type="project" value="TreeGrafter"/>
</dbReference>
<accession>U2S181</accession>
<dbReference type="OrthoDB" id="9803968at2"/>
<evidence type="ECO:0000259" key="4">
    <source>
        <dbReference type="Pfam" id="PF13193"/>
    </source>
</evidence>
<dbReference type="SUPFAM" id="SSF56801">
    <property type="entry name" value="Acetyl-CoA synthetase-like"/>
    <property type="match status" value="1"/>
</dbReference>
<name>U2S181_9ACTN</name>
<dbReference type="PANTHER" id="PTHR43201">
    <property type="entry name" value="ACYL-COA SYNTHETASE"/>
    <property type="match status" value="1"/>
</dbReference>
<feature type="domain" description="AMP-dependent synthetase/ligase" evidence="3">
    <location>
        <begin position="31"/>
        <end position="398"/>
    </location>
</feature>
<dbReference type="Gene3D" id="2.30.38.10">
    <property type="entry name" value="Luciferase, Domain 3"/>
    <property type="match status" value="1"/>
</dbReference>
<dbReference type="RefSeq" id="WP_021797005.1">
    <property type="nucleotide sequence ID" value="NZ_ACVN02000115.1"/>
</dbReference>
<keyword evidence="6" id="KW-1185">Reference proteome</keyword>
<keyword evidence="2" id="KW-0436">Ligase</keyword>
<comment type="caution">
    <text evidence="5">The sequence shown here is derived from an EMBL/GenBank/DDBJ whole genome shotgun (WGS) entry which is preliminary data.</text>
</comment>
<dbReference type="InterPro" id="IPR025110">
    <property type="entry name" value="AMP-bd_C"/>
</dbReference>
<dbReference type="Gene3D" id="3.40.50.980">
    <property type="match status" value="2"/>
</dbReference>
<evidence type="ECO:0000256" key="1">
    <source>
        <dbReference type="ARBA" id="ARBA00006432"/>
    </source>
</evidence>
<dbReference type="GeneID" id="95359874"/>
<protein>
    <submittedName>
        <fullName evidence="5">AMP-binding enzyme</fullName>
    </submittedName>
</protein>
<feature type="domain" description="AMP-binding enzyme C-terminal" evidence="4">
    <location>
        <begin position="456"/>
        <end position="537"/>
    </location>
</feature>
<dbReference type="EMBL" id="ACVN02000115">
    <property type="protein sequence ID" value="ERK59488.1"/>
    <property type="molecule type" value="Genomic_DNA"/>
</dbReference>
<dbReference type="InterPro" id="IPR045851">
    <property type="entry name" value="AMP-bd_C_sf"/>
</dbReference>
<dbReference type="GO" id="GO:0031956">
    <property type="term" value="F:medium-chain fatty acid-CoA ligase activity"/>
    <property type="evidence" value="ECO:0007669"/>
    <property type="project" value="TreeGrafter"/>
</dbReference>
<evidence type="ECO:0000313" key="6">
    <source>
        <dbReference type="Proteomes" id="UP000017052"/>
    </source>
</evidence>
<dbReference type="Pfam" id="PF13193">
    <property type="entry name" value="AMP-binding_C"/>
    <property type="match status" value="1"/>
</dbReference>
<dbReference type="AlphaFoldDB" id="U2S181"/>
<organism evidence="5 6">
    <name type="scientific">Propionibacterium acidifaciens F0233</name>
    <dbReference type="NCBI Taxonomy" id="553198"/>
    <lineage>
        <taxon>Bacteria</taxon>
        <taxon>Bacillati</taxon>
        <taxon>Actinomycetota</taxon>
        <taxon>Actinomycetes</taxon>
        <taxon>Propionibacteriales</taxon>
        <taxon>Propionibacteriaceae</taxon>
        <taxon>Propionibacterium</taxon>
    </lineage>
</organism>
<gene>
    <name evidence="5" type="ORF">HMPREF0682_1206</name>
</gene>
<evidence type="ECO:0000259" key="3">
    <source>
        <dbReference type="Pfam" id="PF00501"/>
    </source>
</evidence>
<reference evidence="5" key="1">
    <citation type="submission" date="2013-08" db="EMBL/GenBank/DDBJ databases">
        <authorList>
            <person name="Durkin A.S."/>
            <person name="Haft D.R."/>
            <person name="McCorrison J."/>
            <person name="Torralba M."/>
            <person name="Gillis M."/>
            <person name="Haft D.H."/>
            <person name="Methe B."/>
            <person name="Sutton G."/>
            <person name="Nelson K.E."/>
        </authorList>
    </citation>
    <scope>NUCLEOTIDE SEQUENCE [LARGE SCALE GENOMIC DNA]</scope>
    <source>
        <strain evidence="5">F0233</strain>
    </source>
</reference>
<comment type="similarity">
    <text evidence="1">Belongs to the ATP-dependent AMP-binding enzyme family.</text>
</comment>
<proteinExistence type="inferred from homology"/>
<dbReference type="Proteomes" id="UP000017052">
    <property type="component" value="Unassembled WGS sequence"/>
</dbReference>
<dbReference type="Gene3D" id="3.30.300.30">
    <property type="match status" value="1"/>
</dbReference>
<sequence length="559" mass="61048">MTLPIEAPNTDYDTAALREVVERRFTWAAGFERNAHRYAHRTAMTDLPSGRVWTYAELGADAGRLVAGLAAHGVGVGDVVAHQLPNCPEFALLYIAAQGLRAVSSPMNFRLAPGETAYALDQLRPAVYVYDTERSEQTAESLAKADFRPRVLIGAGGGALLPGAIRFEELCAEQAPVFTAPADGSTWDETSRLFTSGTTGMPKAVPLTSFNEVLTAHDVIMHFPVNPHDRTLNMSPWFHRGGNYCAGPNTMFYVGGEVVIMPKFDAGAVLDAVEEHRLTYLVGAPTNLERLADAQEAGPRDLSSLHGIITMGAPLERAAAIRYQDVLTPRLGNGYGVTETFWNTFLRPYDVTDMPGTAGQACIDDDVAVVRVFEDRVAEPDELAAKDNTEVGEVIMRSVKAGYAYADNPREQKKKFRDGWVYPGDLATWDENETITIVGRKDDMIISGGENVHPVQVEEALAGHPGVAAAAVTGLPDTEWGQLVAAYVVPRPGFFTDRQAAATELDRFCKDSDDLANYKRPRRYAFVDELPMTATGKKKHFVLRGQAPRDEDDGLFLKP</sequence>
<dbReference type="InterPro" id="IPR000873">
    <property type="entry name" value="AMP-dep_synth/lig_dom"/>
</dbReference>
<dbReference type="Pfam" id="PF00501">
    <property type="entry name" value="AMP-binding"/>
    <property type="match status" value="1"/>
</dbReference>
<evidence type="ECO:0000256" key="2">
    <source>
        <dbReference type="ARBA" id="ARBA00022598"/>
    </source>
</evidence>